<dbReference type="EMBL" id="CP065383">
    <property type="protein sequence ID" value="QPM68280.1"/>
    <property type="molecule type" value="Genomic_DNA"/>
</dbReference>
<feature type="transmembrane region" description="Helical" evidence="7">
    <location>
        <begin position="302"/>
        <end position="320"/>
    </location>
</feature>
<dbReference type="CDD" id="cd11484">
    <property type="entry name" value="SLC-NCS1sbd_CobB-like"/>
    <property type="match status" value="1"/>
</dbReference>
<keyword evidence="6 7" id="KW-0472">Membrane</keyword>
<gene>
    <name evidence="8" type="primary">codB_1</name>
    <name evidence="8" type="ORF">RT761_01498</name>
</gene>
<dbReference type="Pfam" id="PF02133">
    <property type="entry name" value="Transp_cyt_pur"/>
    <property type="match status" value="1"/>
</dbReference>
<dbReference type="RefSeq" id="WP_218110794.1">
    <property type="nucleotide sequence ID" value="NZ_CP065383.1"/>
</dbReference>
<evidence type="ECO:0000313" key="8">
    <source>
        <dbReference type="EMBL" id="QPM68280.1"/>
    </source>
</evidence>
<feature type="transmembrane region" description="Helical" evidence="7">
    <location>
        <begin position="191"/>
        <end position="208"/>
    </location>
</feature>
<dbReference type="AlphaFoldDB" id="A0A7T1F328"/>
<dbReference type="InterPro" id="IPR030191">
    <property type="entry name" value="CodB"/>
</dbReference>
<dbReference type="Gene3D" id="1.10.4160.10">
    <property type="entry name" value="Hydantoin permease"/>
    <property type="match status" value="1"/>
</dbReference>
<feature type="transmembrane region" description="Helical" evidence="7">
    <location>
        <begin position="49"/>
        <end position="70"/>
    </location>
</feature>
<organism evidence="8 9">
    <name type="scientific">Atribacter laminatus</name>
    <dbReference type="NCBI Taxonomy" id="2847778"/>
    <lineage>
        <taxon>Bacteria</taxon>
        <taxon>Pseudomonadati</taxon>
        <taxon>Atribacterota</taxon>
        <taxon>Atribacteria</taxon>
        <taxon>Atribacterales</taxon>
        <taxon>Atribacteraceae</taxon>
        <taxon>Atribacter</taxon>
    </lineage>
</organism>
<protein>
    <submittedName>
        <fullName evidence="8">Cytosine permease</fullName>
    </submittedName>
</protein>
<comment type="subcellular location">
    <subcellularLocation>
        <location evidence="1">Membrane</location>
        <topology evidence="1">Multi-pass membrane protein</topology>
    </subcellularLocation>
</comment>
<evidence type="ECO:0000256" key="6">
    <source>
        <dbReference type="ARBA" id="ARBA00023136"/>
    </source>
</evidence>
<dbReference type="Proteomes" id="UP000594463">
    <property type="component" value="Chromosome"/>
</dbReference>
<accession>A0A7T1F328</accession>
<feature type="transmembrane region" description="Helical" evidence="7">
    <location>
        <begin position="229"/>
        <end position="249"/>
    </location>
</feature>
<dbReference type="KEGG" id="alam:RT761_01498"/>
<dbReference type="PANTHER" id="PTHR30569">
    <property type="entry name" value="CYTOSINE TRANSPORTER CODB"/>
    <property type="match status" value="1"/>
</dbReference>
<dbReference type="NCBIfam" id="TIGR02358">
    <property type="entry name" value="thia_cytX"/>
    <property type="match status" value="1"/>
</dbReference>
<feature type="transmembrane region" description="Helical" evidence="7">
    <location>
        <begin position="91"/>
        <end position="116"/>
    </location>
</feature>
<dbReference type="InterPro" id="IPR012732">
    <property type="entry name" value="Thia_CytX"/>
</dbReference>
<keyword evidence="5 7" id="KW-1133">Transmembrane helix</keyword>
<dbReference type="InterPro" id="IPR001248">
    <property type="entry name" value="Pur-cyt_permease"/>
</dbReference>
<evidence type="ECO:0000256" key="4">
    <source>
        <dbReference type="ARBA" id="ARBA00022692"/>
    </source>
</evidence>
<keyword evidence="9" id="KW-1185">Reference proteome</keyword>
<evidence type="ECO:0000256" key="3">
    <source>
        <dbReference type="ARBA" id="ARBA00022448"/>
    </source>
</evidence>
<evidence type="ECO:0000256" key="7">
    <source>
        <dbReference type="SAM" id="Phobius"/>
    </source>
</evidence>
<dbReference type="PANTHER" id="PTHR30569:SF0">
    <property type="entry name" value="CYTOSINE PERMEASE"/>
    <property type="match status" value="1"/>
</dbReference>
<feature type="transmembrane region" description="Helical" evidence="7">
    <location>
        <begin position="128"/>
        <end position="146"/>
    </location>
</feature>
<feature type="transmembrane region" description="Helical" evidence="7">
    <location>
        <begin position="21"/>
        <end position="43"/>
    </location>
</feature>
<dbReference type="InterPro" id="IPR026030">
    <property type="entry name" value="Pur-cyt_permease_Fcy2/21/22"/>
</dbReference>
<keyword evidence="3" id="KW-0813">Transport</keyword>
<proteinExistence type="inferred from homology"/>
<dbReference type="PIRSF" id="PIRSF002744">
    <property type="entry name" value="Pur-cyt_permease"/>
    <property type="match status" value="1"/>
</dbReference>
<keyword evidence="4 7" id="KW-0812">Transmembrane</keyword>
<evidence type="ECO:0000256" key="1">
    <source>
        <dbReference type="ARBA" id="ARBA00004141"/>
    </source>
</evidence>
<sequence length="412" mass="45968">MEEEVILVPQSKRNLTGLDFFLLWSGAAISIAEIWAGGMLVSLGFWGGVMAILIGHIAGNAPLSLGGIIGSEWGISSMFSIRAAFGRKGSFVASFFNIIQLLGWTAIMVIICARAMDVISMKMFGYNNRFLWILIAGLGSTVWAMVGNRWWKWIQRIAIVALGALCVVMTYVVMMNAPFSFLKNIIADGSLHWATGFDIVIAMPISWLPLVADYSRFAKNTKSACRGTWWGYFFVSSWMFILGFFLSLATGQSDPIPGMVAMGFGIIAFMVVLFSTITTTFLDIYSTAISFMNIKPRVKEKFATFLFGIGGTVLALFFPVDRYESFLYFIGSIFIPLFGVVLFDYFIYRKRNIDVKELLHQKEYDLLALLAWAGGFVIYQLFLNYLPVLSASLPSLFSSGALYLGLKKWIKK</sequence>
<evidence type="ECO:0000256" key="2">
    <source>
        <dbReference type="ARBA" id="ARBA00008974"/>
    </source>
</evidence>
<feature type="transmembrane region" description="Helical" evidence="7">
    <location>
        <begin position="366"/>
        <end position="382"/>
    </location>
</feature>
<comment type="similarity">
    <text evidence="2">Belongs to the purine-cytosine permease (2.A.39) family.</text>
</comment>
<dbReference type="GO" id="GO:0005886">
    <property type="term" value="C:plasma membrane"/>
    <property type="evidence" value="ECO:0007669"/>
    <property type="project" value="TreeGrafter"/>
</dbReference>
<evidence type="ECO:0000313" key="9">
    <source>
        <dbReference type="Proteomes" id="UP000594463"/>
    </source>
</evidence>
<feature type="transmembrane region" description="Helical" evidence="7">
    <location>
        <begin position="326"/>
        <end position="346"/>
    </location>
</feature>
<evidence type="ECO:0000256" key="5">
    <source>
        <dbReference type="ARBA" id="ARBA00022989"/>
    </source>
</evidence>
<name>A0A7T1F328_ATRLM</name>
<feature type="transmembrane region" description="Helical" evidence="7">
    <location>
        <begin position="261"/>
        <end position="282"/>
    </location>
</feature>
<reference evidence="8 9" key="1">
    <citation type="journal article" date="2021" name="Nat. Commun.">
        <title>Isolation of a member of the candidate phylum Atribacteria reveals a unique cell membrane structure.</title>
        <authorList>
            <person name="Taiki K."/>
            <person name="Nobu M.K."/>
            <person name="Kusada H."/>
            <person name="Meng X.-Y."/>
            <person name="Hosoki N."/>
            <person name="Uematsu K."/>
            <person name="Yoshioka H."/>
            <person name="Kamagata Y."/>
            <person name="Tamaki H."/>
        </authorList>
    </citation>
    <scope>NUCLEOTIDE SEQUENCE [LARGE SCALE GENOMIC DNA]</scope>
    <source>
        <strain evidence="8 9">RT761</strain>
    </source>
</reference>
<dbReference type="GO" id="GO:0015209">
    <property type="term" value="F:cytosine transmembrane transporter activity"/>
    <property type="evidence" value="ECO:0007669"/>
    <property type="project" value="InterPro"/>
</dbReference>
<feature type="transmembrane region" description="Helical" evidence="7">
    <location>
        <begin position="158"/>
        <end position="179"/>
    </location>
</feature>